<evidence type="ECO:0000256" key="4">
    <source>
        <dbReference type="ARBA" id="ARBA00022676"/>
    </source>
</evidence>
<organism evidence="11 12">
    <name type="scientific">Cognatilysobacter xinjiangensis</name>
    <dbReference type="NCBI Taxonomy" id="546892"/>
    <lineage>
        <taxon>Bacteria</taxon>
        <taxon>Pseudomonadati</taxon>
        <taxon>Pseudomonadota</taxon>
        <taxon>Gammaproteobacteria</taxon>
        <taxon>Lysobacterales</taxon>
        <taxon>Lysobacteraceae</taxon>
        <taxon>Cognatilysobacter</taxon>
    </lineage>
</organism>
<feature type="transmembrane region" description="Helical" evidence="10">
    <location>
        <begin position="317"/>
        <end position="336"/>
    </location>
</feature>
<proteinExistence type="predicted"/>
<gene>
    <name evidence="11" type="ORF">GCM10008101_26650</name>
</gene>
<dbReference type="Proteomes" id="UP000643403">
    <property type="component" value="Unassembled WGS sequence"/>
</dbReference>
<comment type="subcellular location">
    <subcellularLocation>
        <location evidence="1">Endoplasmic reticulum membrane</location>
        <topology evidence="1">Multi-pass membrane protein</topology>
    </subcellularLocation>
</comment>
<feature type="transmembrane region" description="Helical" evidence="10">
    <location>
        <begin position="99"/>
        <end position="121"/>
    </location>
</feature>
<name>A0ABQ3C6N3_9GAMM</name>
<evidence type="ECO:0000313" key="12">
    <source>
        <dbReference type="Proteomes" id="UP000643403"/>
    </source>
</evidence>
<evidence type="ECO:0000256" key="5">
    <source>
        <dbReference type="ARBA" id="ARBA00022679"/>
    </source>
</evidence>
<comment type="pathway">
    <text evidence="2">Glycolipid biosynthesis; glycosylphosphatidylinositol-anchor biosynthesis.</text>
</comment>
<evidence type="ECO:0000256" key="1">
    <source>
        <dbReference type="ARBA" id="ARBA00004477"/>
    </source>
</evidence>
<keyword evidence="7" id="KW-0256">Endoplasmic reticulum</keyword>
<keyword evidence="8 10" id="KW-1133">Transmembrane helix</keyword>
<evidence type="ECO:0000256" key="9">
    <source>
        <dbReference type="ARBA" id="ARBA00023136"/>
    </source>
</evidence>
<dbReference type="PANTHER" id="PTHR12468">
    <property type="entry name" value="GPI MANNOSYLTRANSFERASE 2"/>
    <property type="match status" value="1"/>
</dbReference>
<keyword evidence="9 10" id="KW-0472">Membrane</keyword>
<evidence type="ECO:0000313" key="11">
    <source>
        <dbReference type="EMBL" id="GGZ70956.1"/>
    </source>
</evidence>
<feature type="transmembrane region" description="Helical" evidence="10">
    <location>
        <begin position="291"/>
        <end position="310"/>
    </location>
</feature>
<feature type="transmembrane region" description="Helical" evidence="10">
    <location>
        <begin position="59"/>
        <end position="78"/>
    </location>
</feature>
<evidence type="ECO:0000256" key="2">
    <source>
        <dbReference type="ARBA" id="ARBA00004687"/>
    </source>
</evidence>
<evidence type="ECO:0000256" key="6">
    <source>
        <dbReference type="ARBA" id="ARBA00022692"/>
    </source>
</evidence>
<feature type="transmembrane region" description="Helical" evidence="10">
    <location>
        <begin position="172"/>
        <end position="192"/>
    </location>
</feature>
<sequence length="345" mass="37396">MLEGPLTFDGQYYMDIFERGYSFDGDIENKQNTAFMPLTAGVIGLATRVIPGAHDLVEVAVLGAAVLFGTLVGLHVLASRYAGSQAGRLATLLWAGSPLALYNFVGYSEPLFALLSVWIFIAIDSKRLWDATLLAAIALVGRPQAFVLAVFVALAILSHARWRPRSLFDGPGVVQLCLMVAPLMTFATWQAIQFGDSLTYINSLEAWRRGSFMDANLTAGPALLHLFQAVSGEAQTLSHWTTLLATLSLVVIAAVLMVAAAGPTRVVAFYVAILTFLFATASFDATNVARHTFFMFPWALILGVAIAKVCASEARKLIGLVPFLAFAILVNSYAVMRYYRGEWVS</sequence>
<keyword evidence="6 10" id="KW-0812">Transmembrane</keyword>
<evidence type="ECO:0000256" key="10">
    <source>
        <dbReference type="SAM" id="Phobius"/>
    </source>
</evidence>
<feature type="transmembrane region" description="Helical" evidence="10">
    <location>
        <begin position="133"/>
        <end position="160"/>
    </location>
</feature>
<dbReference type="InterPro" id="IPR007315">
    <property type="entry name" value="PIG-V/Gpi18"/>
</dbReference>
<keyword evidence="4" id="KW-0328">Glycosyltransferase</keyword>
<keyword evidence="5" id="KW-0808">Transferase</keyword>
<feature type="transmembrane region" description="Helical" evidence="10">
    <location>
        <begin position="267"/>
        <end position="285"/>
    </location>
</feature>
<dbReference type="PANTHER" id="PTHR12468:SF2">
    <property type="entry name" value="GPI MANNOSYLTRANSFERASE 2"/>
    <property type="match status" value="1"/>
</dbReference>
<keyword evidence="3" id="KW-0337">GPI-anchor biosynthesis</keyword>
<feature type="transmembrane region" description="Helical" evidence="10">
    <location>
        <begin position="240"/>
        <end position="260"/>
    </location>
</feature>
<reference evidence="12" key="1">
    <citation type="journal article" date="2019" name="Int. J. Syst. Evol. Microbiol.">
        <title>The Global Catalogue of Microorganisms (GCM) 10K type strain sequencing project: providing services to taxonomists for standard genome sequencing and annotation.</title>
        <authorList>
            <consortium name="The Broad Institute Genomics Platform"/>
            <consortium name="The Broad Institute Genome Sequencing Center for Infectious Disease"/>
            <person name="Wu L."/>
            <person name="Ma J."/>
        </authorList>
    </citation>
    <scope>NUCLEOTIDE SEQUENCE [LARGE SCALE GENOMIC DNA]</scope>
    <source>
        <strain evidence="12">KCTC 22558</strain>
    </source>
</reference>
<evidence type="ECO:0000256" key="8">
    <source>
        <dbReference type="ARBA" id="ARBA00022989"/>
    </source>
</evidence>
<comment type="caution">
    <text evidence="11">The sequence shown here is derived from an EMBL/GenBank/DDBJ whole genome shotgun (WGS) entry which is preliminary data.</text>
</comment>
<evidence type="ECO:0008006" key="13">
    <source>
        <dbReference type="Google" id="ProtNLM"/>
    </source>
</evidence>
<evidence type="ECO:0000256" key="7">
    <source>
        <dbReference type="ARBA" id="ARBA00022824"/>
    </source>
</evidence>
<evidence type="ECO:0000256" key="3">
    <source>
        <dbReference type="ARBA" id="ARBA00022502"/>
    </source>
</evidence>
<protein>
    <recommendedName>
        <fullName evidence="13">Dolichyl-phosphate-mannose-protein mannosyltransferase</fullName>
    </recommendedName>
</protein>
<keyword evidence="12" id="KW-1185">Reference proteome</keyword>
<accession>A0ABQ3C6N3</accession>
<dbReference type="EMBL" id="BMXY01000004">
    <property type="protein sequence ID" value="GGZ70956.1"/>
    <property type="molecule type" value="Genomic_DNA"/>
</dbReference>